<dbReference type="AlphaFoldDB" id="A0A2K9LGU5"/>
<keyword evidence="2" id="KW-0732">Signal</keyword>
<name>A0A2K9LGU5_9GAMM</name>
<organism evidence="3 4">
    <name type="scientific">Ketobacter alkanivorans</name>
    <dbReference type="NCBI Taxonomy" id="1917421"/>
    <lineage>
        <taxon>Bacteria</taxon>
        <taxon>Pseudomonadati</taxon>
        <taxon>Pseudomonadota</taxon>
        <taxon>Gammaproteobacteria</taxon>
        <taxon>Pseudomonadales</taxon>
        <taxon>Ketobacteraceae</taxon>
        <taxon>Ketobacter</taxon>
    </lineage>
</organism>
<evidence type="ECO:0000313" key="4">
    <source>
        <dbReference type="Proteomes" id="UP000235116"/>
    </source>
</evidence>
<evidence type="ECO:0000313" key="3">
    <source>
        <dbReference type="EMBL" id="AUM11463.1"/>
    </source>
</evidence>
<feature type="chain" id="PRO_5014947096" evidence="2">
    <location>
        <begin position="31"/>
        <end position="380"/>
    </location>
</feature>
<keyword evidence="1" id="KW-0812">Transmembrane</keyword>
<evidence type="ECO:0000256" key="2">
    <source>
        <dbReference type="SAM" id="SignalP"/>
    </source>
</evidence>
<keyword evidence="1" id="KW-1133">Transmembrane helix</keyword>
<sequence>MSNAILTKVSKSCSALCGAVIFPLLFLSQAAISSTVDEKVKSADFVFQGIVVDVQTRFSERQSESDPAIPYRFVTYEVNRVLKGNYQNNLVTLRFLGGESEDGQVLLIPGQPLFDVGDRDLLMVKGNNRFPCPLVECAHGRYRYLGGMVVNELGQRLYLDANGQIVMGEKIENEDLNTNQLSENVKIETREVNEIDPEEIPSVSEQYPNATTADPDGFVEHMDDKIRQNHTEEQLANLPPFESSDPDQPFTDETYEMGGVAAGMPPEQGGEFADDMPEDERIERELEAAILADFEQRNLTPERQKELLALNKAMEQKHPEFYVEEHGVEVIASARADSNNLVASPKADRAVDESNWLGWLGLTLVVAGIGCGLWYRARRS</sequence>
<accession>A0A2K9LGU5</accession>
<feature type="transmembrane region" description="Helical" evidence="1">
    <location>
        <begin position="356"/>
        <end position="375"/>
    </location>
</feature>
<keyword evidence="1" id="KW-0472">Membrane</keyword>
<gene>
    <name evidence="3" type="ORF">Kalk_03055</name>
</gene>
<dbReference type="KEGG" id="kak:Kalk_03055"/>
<reference evidence="4" key="1">
    <citation type="submission" date="2017-08" db="EMBL/GenBank/DDBJ databases">
        <title>Direct submision.</title>
        <authorList>
            <person name="Kim S.-J."/>
            <person name="Rhee S.-K."/>
        </authorList>
    </citation>
    <scope>NUCLEOTIDE SEQUENCE [LARGE SCALE GENOMIC DNA]</scope>
    <source>
        <strain evidence="4">GI5</strain>
    </source>
</reference>
<feature type="signal peptide" evidence="2">
    <location>
        <begin position="1"/>
        <end position="30"/>
    </location>
</feature>
<dbReference type="RefSeq" id="WP_101892803.1">
    <property type="nucleotide sequence ID" value="NZ_CP022684.1"/>
</dbReference>
<dbReference type="EMBL" id="CP022684">
    <property type="protein sequence ID" value="AUM11463.1"/>
    <property type="molecule type" value="Genomic_DNA"/>
</dbReference>
<dbReference type="OrthoDB" id="5698467at2"/>
<proteinExistence type="predicted"/>
<keyword evidence="4" id="KW-1185">Reference proteome</keyword>
<protein>
    <submittedName>
        <fullName evidence="3">Uncharacterized protein</fullName>
    </submittedName>
</protein>
<dbReference type="Proteomes" id="UP000235116">
    <property type="component" value="Chromosome"/>
</dbReference>
<evidence type="ECO:0000256" key="1">
    <source>
        <dbReference type="SAM" id="Phobius"/>
    </source>
</evidence>